<proteinExistence type="predicted"/>
<protein>
    <submittedName>
        <fullName evidence="1">Uncharacterized protein</fullName>
    </submittedName>
</protein>
<evidence type="ECO:0000313" key="2">
    <source>
        <dbReference type="Proteomes" id="UP000011599"/>
    </source>
</evidence>
<dbReference type="STRING" id="1114856.GCA_000383975_03507"/>
<dbReference type="EMBL" id="AOHW01000007">
    <property type="protein sequence ID" value="ELY45469.1"/>
    <property type="molecule type" value="Genomic_DNA"/>
</dbReference>
<gene>
    <name evidence="1" type="ORF">C496_03573</name>
</gene>
<dbReference type="PATRIC" id="fig|1114856.3.peg.736"/>
<keyword evidence="2" id="KW-1185">Reference proteome</keyword>
<accession>L9W7M3</accession>
<dbReference type="RefSeq" id="WP_006088437.1">
    <property type="nucleotide sequence ID" value="NZ_AOHW01000007.1"/>
</dbReference>
<dbReference type="AlphaFoldDB" id="L9W7M3"/>
<sequence>MARDVPVSDPAELSNCGFSSEFEAGREIRTQADLRRRELENLGRTVIDLIADAYPDWRNKGPSDHVWDEETFGERINRGD</sequence>
<organism evidence="1 2">
    <name type="scientific">Natronorubrum tibetense GA33</name>
    <dbReference type="NCBI Taxonomy" id="1114856"/>
    <lineage>
        <taxon>Archaea</taxon>
        <taxon>Methanobacteriati</taxon>
        <taxon>Methanobacteriota</taxon>
        <taxon>Stenosarchaea group</taxon>
        <taxon>Halobacteria</taxon>
        <taxon>Halobacteriales</taxon>
        <taxon>Natrialbaceae</taxon>
        <taxon>Natronorubrum</taxon>
    </lineage>
</organism>
<evidence type="ECO:0000313" key="1">
    <source>
        <dbReference type="EMBL" id="ELY45469.1"/>
    </source>
</evidence>
<dbReference type="Proteomes" id="UP000011599">
    <property type="component" value="Unassembled WGS sequence"/>
</dbReference>
<name>L9W7M3_9EURY</name>
<comment type="caution">
    <text evidence="1">The sequence shown here is derived from an EMBL/GenBank/DDBJ whole genome shotgun (WGS) entry which is preliminary data.</text>
</comment>
<reference evidence="1 2" key="1">
    <citation type="journal article" date="2014" name="PLoS Genet.">
        <title>Phylogenetically driven sequencing of extremely halophilic archaea reveals strategies for static and dynamic osmo-response.</title>
        <authorList>
            <person name="Becker E.A."/>
            <person name="Seitzer P.M."/>
            <person name="Tritt A."/>
            <person name="Larsen D."/>
            <person name="Krusor M."/>
            <person name="Yao A.I."/>
            <person name="Wu D."/>
            <person name="Madern D."/>
            <person name="Eisen J.A."/>
            <person name="Darling A.E."/>
            <person name="Facciotti M.T."/>
        </authorList>
    </citation>
    <scope>NUCLEOTIDE SEQUENCE [LARGE SCALE GENOMIC DNA]</scope>
    <source>
        <strain evidence="1 2">GA33</strain>
    </source>
</reference>